<dbReference type="RefSeq" id="WP_141916653.1">
    <property type="nucleotide sequence ID" value="NZ_BAAAYS010000003.1"/>
</dbReference>
<gene>
    <name evidence="1" type="ORF">FB466_1244</name>
</gene>
<dbReference type="AlphaFoldDB" id="A0A543I727"/>
<organism evidence="1 2">
    <name type="scientific">Klugiella xanthotipulae</name>
    <dbReference type="NCBI Taxonomy" id="244735"/>
    <lineage>
        <taxon>Bacteria</taxon>
        <taxon>Bacillati</taxon>
        <taxon>Actinomycetota</taxon>
        <taxon>Actinomycetes</taxon>
        <taxon>Micrococcales</taxon>
        <taxon>Microbacteriaceae</taxon>
        <taxon>Klugiella</taxon>
    </lineage>
</organism>
<dbReference type="Proteomes" id="UP000318331">
    <property type="component" value="Unassembled WGS sequence"/>
</dbReference>
<keyword evidence="2" id="KW-1185">Reference proteome</keyword>
<dbReference type="Pfam" id="PF12663">
    <property type="entry name" value="DUF3788"/>
    <property type="match status" value="1"/>
</dbReference>
<evidence type="ECO:0000313" key="1">
    <source>
        <dbReference type="EMBL" id="TQM66404.1"/>
    </source>
</evidence>
<proteinExistence type="predicted"/>
<evidence type="ECO:0000313" key="2">
    <source>
        <dbReference type="Proteomes" id="UP000318331"/>
    </source>
</evidence>
<dbReference type="EMBL" id="VFPN01000001">
    <property type="protein sequence ID" value="TQM66404.1"/>
    <property type="molecule type" value="Genomic_DNA"/>
</dbReference>
<accession>A0A543I727</accession>
<protein>
    <submittedName>
        <fullName evidence="1">Uncharacterized protein DUF3788</fullName>
    </submittedName>
</protein>
<comment type="caution">
    <text evidence="1">The sequence shown here is derived from an EMBL/GenBank/DDBJ whole genome shotgun (WGS) entry which is preliminary data.</text>
</comment>
<sequence length="169" mass="18213">MVVSVFGAKEREPGEEALMSILAESAGLWTGLKRAIVREYGRGGVEVHFQWKFYGVSSGWVVKAVRRDRTLFYMVPAANSVETIVVFGRAAADDAERPGAGAPADAPDDAMLPDTVLDAIREAPEYVEGRSFRVPVASPEDIELVLRLVRIKLGAGPDRPGFVAPDDGA</sequence>
<dbReference type="InterPro" id="IPR024265">
    <property type="entry name" value="DUF3788"/>
</dbReference>
<dbReference type="OrthoDB" id="1121290at2"/>
<reference evidence="1 2" key="1">
    <citation type="submission" date="2019-06" db="EMBL/GenBank/DDBJ databases">
        <title>Sequencing the genomes of 1000 actinobacteria strains.</title>
        <authorList>
            <person name="Klenk H.-P."/>
        </authorList>
    </citation>
    <scope>NUCLEOTIDE SEQUENCE [LARGE SCALE GENOMIC DNA]</scope>
    <source>
        <strain evidence="1 2">DSM 18031</strain>
    </source>
</reference>
<name>A0A543I727_9MICO</name>